<feature type="domain" description="Fungal-type protein kinase" evidence="1">
    <location>
        <begin position="202"/>
        <end position="299"/>
    </location>
</feature>
<protein>
    <recommendedName>
        <fullName evidence="1">Fungal-type protein kinase domain-containing protein</fullName>
    </recommendedName>
</protein>
<name>A0A284QYT5_ARMOS</name>
<keyword evidence="3" id="KW-1185">Reference proteome</keyword>
<evidence type="ECO:0000313" key="2">
    <source>
        <dbReference type="EMBL" id="SJL01631.1"/>
    </source>
</evidence>
<evidence type="ECO:0000259" key="1">
    <source>
        <dbReference type="Pfam" id="PF17667"/>
    </source>
</evidence>
<sequence>MKEHGNIILRNIREIPAVPLEVFKRNFLPRVVDPTQVDQIASCLRANGALLPNGRWALFPKDPAGASGEGETFKHLENIAAAIVKEAAVLMNSEQTAPMQTKPRQAVVLEGRNGQFISDVHSALYDSLGARVVQNETATAYIGVCQYDNNQKVSLTCDRTEIEEHKLKDIREDESDNNKEILRNAAQMLYADPCRRFITVVLVSSPFNFISEHKHFIYYVISMSFGSLQDLGYDTSVVRLANPIDTNKKQYDYVGTTYQTLECLSPLRPSGLAFRATRAWKVRKLGGGGEFVLKDVWIPLTAVEVQKHVSHLIEEAPNTPSLYKKYDLQLPSRRHRPSITPALPGPPVTIGAGVGPSHAYLHTKMDGHCPKLAFIEVCQYLLENVKNYSFCKEVEESVTTLTSCRQG</sequence>
<dbReference type="Pfam" id="PF17667">
    <property type="entry name" value="Pkinase_fungal"/>
    <property type="match status" value="1"/>
</dbReference>
<reference evidence="3" key="1">
    <citation type="journal article" date="2017" name="Nat. Ecol. Evol.">
        <title>Genome expansion and lineage-specific genetic innovations in the forest pathogenic fungi Armillaria.</title>
        <authorList>
            <person name="Sipos G."/>
            <person name="Prasanna A.N."/>
            <person name="Walter M.C."/>
            <person name="O'Connor E."/>
            <person name="Balint B."/>
            <person name="Krizsan K."/>
            <person name="Kiss B."/>
            <person name="Hess J."/>
            <person name="Varga T."/>
            <person name="Slot J."/>
            <person name="Riley R."/>
            <person name="Boka B."/>
            <person name="Rigling D."/>
            <person name="Barry K."/>
            <person name="Lee J."/>
            <person name="Mihaltcheva S."/>
            <person name="LaButti K."/>
            <person name="Lipzen A."/>
            <person name="Waldron R."/>
            <person name="Moloney N.M."/>
            <person name="Sperisen C."/>
            <person name="Kredics L."/>
            <person name="Vagvoelgyi C."/>
            <person name="Patrignani A."/>
            <person name="Fitzpatrick D."/>
            <person name="Nagy I."/>
            <person name="Doyle S."/>
            <person name="Anderson J.B."/>
            <person name="Grigoriev I.V."/>
            <person name="Gueldener U."/>
            <person name="Muensterkoetter M."/>
            <person name="Nagy L.G."/>
        </authorList>
    </citation>
    <scope>NUCLEOTIDE SEQUENCE [LARGE SCALE GENOMIC DNA]</scope>
    <source>
        <strain evidence="3">C18/9</strain>
    </source>
</reference>
<dbReference type="InterPro" id="IPR040976">
    <property type="entry name" value="Pkinase_fungal"/>
</dbReference>
<evidence type="ECO:0000313" key="3">
    <source>
        <dbReference type="Proteomes" id="UP000219338"/>
    </source>
</evidence>
<dbReference type="AlphaFoldDB" id="A0A284QYT5"/>
<proteinExistence type="predicted"/>
<organism evidence="2 3">
    <name type="scientific">Armillaria ostoyae</name>
    <name type="common">Armillaria root rot fungus</name>
    <dbReference type="NCBI Taxonomy" id="47428"/>
    <lineage>
        <taxon>Eukaryota</taxon>
        <taxon>Fungi</taxon>
        <taxon>Dikarya</taxon>
        <taxon>Basidiomycota</taxon>
        <taxon>Agaricomycotina</taxon>
        <taxon>Agaricomycetes</taxon>
        <taxon>Agaricomycetidae</taxon>
        <taxon>Agaricales</taxon>
        <taxon>Marasmiineae</taxon>
        <taxon>Physalacriaceae</taxon>
        <taxon>Armillaria</taxon>
    </lineage>
</organism>
<gene>
    <name evidence="2" type="ORF">ARMOST_04954</name>
</gene>
<dbReference type="Proteomes" id="UP000219338">
    <property type="component" value="Unassembled WGS sequence"/>
</dbReference>
<accession>A0A284QYT5</accession>
<dbReference type="OrthoDB" id="3069057at2759"/>
<dbReference type="EMBL" id="FUEG01000003">
    <property type="protein sequence ID" value="SJL01631.1"/>
    <property type="molecule type" value="Genomic_DNA"/>
</dbReference>